<keyword evidence="1" id="KW-0812">Transmembrane</keyword>
<dbReference type="PROSITE" id="PS00636">
    <property type="entry name" value="DNAJ_1"/>
    <property type="match status" value="1"/>
</dbReference>
<feature type="domain" description="J" evidence="2">
    <location>
        <begin position="2"/>
        <end position="72"/>
    </location>
</feature>
<dbReference type="InterPro" id="IPR036869">
    <property type="entry name" value="J_dom_sf"/>
</dbReference>
<dbReference type="Gene3D" id="1.10.287.110">
    <property type="entry name" value="DnaJ domain"/>
    <property type="match status" value="1"/>
</dbReference>
<accession>A0A7J7DTG2</accession>
<dbReference type="SUPFAM" id="SSF46565">
    <property type="entry name" value="Chaperone J-domain"/>
    <property type="match status" value="1"/>
</dbReference>
<evidence type="ECO:0000313" key="3">
    <source>
        <dbReference type="EMBL" id="KAF5749650.1"/>
    </source>
</evidence>
<dbReference type="PANTHER" id="PTHR24074">
    <property type="entry name" value="CO-CHAPERONE PROTEIN DJLA"/>
    <property type="match status" value="1"/>
</dbReference>
<evidence type="ECO:0000259" key="2">
    <source>
        <dbReference type="PROSITE" id="PS50076"/>
    </source>
</evidence>
<evidence type="ECO:0000256" key="1">
    <source>
        <dbReference type="SAM" id="Phobius"/>
    </source>
</evidence>
<dbReference type="PRINTS" id="PR00625">
    <property type="entry name" value="JDOMAIN"/>
</dbReference>
<sequence length="173" mass="19752">MDHYKELGLERNASKKEIKEAFRRLALEFHPDKHSQSSKAVRDAAAIKFKQLSEAYQFLIDDSKRSYYDRVQSQSTASTSSTYGYGYYDNNYNHRQTYRHATSEGLLYKLGIALRLITPRAFLLNAIFAGALFGGIFMVDASGKALWQMRNSGKSFEEAMESIEKAKAHKDKT</sequence>
<dbReference type="OrthoDB" id="442087at2759"/>
<dbReference type="InParanoid" id="A0A7J7DTG2"/>
<evidence type="ECO:0000313" key="4">
    <source>
        <dbReference type="Proteomes" id="UP000593562"/>
    </source>
</evidence>
<dbReference type="CDD" id="cd06257">
    <property type="entry name" value="DnaJ"/>
    <property type="match status" value="1"/>
</dbReference>
<reference evidence="3 4" key="1">
    <citation type="journal article" date="2020" name="Nat. Commun.">
        <title>Genome of Tripterygium wilfordii and identification of cytochrome P450 involved in triptolide biosynthesis.</title>
        <authorList>
            <person name="Tu L."/>
            <person name="Su P."/>
            <person name="Zhang Z."/>
            <person name="Gao L."/>
            <person name="Wang J."/>
            <person name="Hu T."/>
            <person name="Zhou J."/>
            <person name="Zhang Y."/>
            <person name="Zhao Y."/>
            <person name="Liu Y."/>
            <person name="Song Y."/>
            <person name="Tong Y."/>
            <person name="Lu Y."/>
            <person name="Yang J."/>
            <person name="Xu C."/>
            <person name="Jia M."/>
            <person name="Peters R.J."/>
            <person name="Huang L."/>
            <person name="Gao W."/>
        </authorList>
    </citation>
    <scope>NUCLEOTIDE SEQUENCE [LARGE SCALE GENOMIC DNA]</scope>
    <source>
        <strain evidence="4">cv. XIE 37</strain>
        <tissue evidence="3">Leaf</tissue>
    </source>
</reference>
<dbReference type="InterPro" id="IPR001623">
    <property type="entry name" value="DnaJ_domain"/>
</dbReference>
<keyword evidence="1" id="KW-1133">Transmembrane helix</keyword>
<comment type="caution">
    <text evidence="3">The sequence shown here is derived from an EMBL/GenBank/DDBJ whole genome shotgun (WGS) entry which is preliminary data.</text>
</comment>
<dbReference type="PROSITE" id="PS50076">
    <property type="entry name" value="DNAJ_2"/>
    <property type="match status" value="1"/>
</dbReference>
<keyword evidence="1" id="KW-0472">Membrane</keyword>
<dbReference type="Pfam" id="PF00226">
    <property type="entry name" value="DnaJ"/>
    <property type="match status" value="1"/>
</dbReference>
<dbReference type="AlphaFoldDB" id="A0A7J7DTG2"/>
<feature type="transmembrane region" description="Helical" evidence="1">
    <location>
        <begin position="121"/>
        <end position="139"/>
    </location>
</feature>
<dbReference type="Proteomes" id="UP000593562">
    <property type="component" value="Unassembled WGS sequence"/>
</dbReference>
<gene>
    <name evidence="3" type="ORF">HS088_TW04G01622</name>
</gene>
<dbReference type="EMBL" id="JAAARO010000004">
    <property type="protein sequence ID" value="KAF5749650.1"/>
    <property type="molecule type" value="Genomic_DNA"/>
</dbReference>
<proteinExistence type="predicted"/>
<dbReference type="InterPro" id="IPR018253">
    <property type="entry name" value="DnaJ_domain_CS"/>
</dbReference>
<protein>
    <recommendedName>
        <fullName evidence="2">J domain-containing protein</fullName>
    </recommendedName>
</protein>
<keyword evidence="4" id="KW-1185">Reference proteome</keyword>
<organism evidence="3 4">
    <name type="scientific">Tripterygium wilfordii</name>
    <name type="common">Thunder God vine</name>
    <dbReference type="NCBI Taxonomy" id="458696"/>
    <lineage>
        <taxon>Eukaryota</taxon>
        <taxon>Viridiplantae</taxon>
        <taxon>Streptophyta</taxon>
        <taxon>Embryophyta</taxon>
        <taxon>Tracheophyta</taxon>
        <taxon>Spermatophyta</taxon>
        <taxon>Magnoliopsida</taxon>
        <taxon>eudicotyledons</taxon>
        <taxon>Gunneridae</taxon>
        <taxon>Pentapetalae</taxon>
        <taxon>rosids</taxon>
        <taxon>fabids</taxon>
        <taxon>Celastrales</taxon>
        <taxon>Celastraceae</taxon>
        <taxon>Tripterygium</taxon>
    </lineage>
</organism>
<dbReference type="FunCoup" id="A0A7J7DTG2">
    <property type="interactions" value="63"/>
</dbReference>
<dbReference type="InterPro" id="IPR050817">
    <property type="entry name" value="DjlA_DnaK_co-chaperone"/>
</dbReference>
<dbReference type="SMART" id="SM00271">
    <property type="entry name" value="DnaJ"/>
    <property type="match status" value="1"/>
</dbReference>
<name>A0A7J7DTG2_TRIWF</name>